<feature type="transmembrane region" description="Helical" evidence="1">
    <location>
        <begin position="215"/>
        <end position="239"/>
    </location>
</feature>
<dbReference type="Proteomes" id="UP000266861">
    <property type="component" value="Unassembled WGS sequence"/>
</dbReference>
<feature type="transmembrane region" description="Helical" evidence="1">
    <location>
        <begin position="165"/>
        <end position="186"/>
    </location>
</feature>
<feature type="transmembrane region" description="Helical" evidence="1">
    <location>
        <begin position="309"/>
        <end position="331"/>
    </location>
</feature>
<dbReference type="GO" id="GO:0005794">
    <property type="term" value="C:Golgi apparatus"/>
    <property type="evidence" value="ECO:0007669"/>
    <property type="project" value="TreeGrafter"/>
</dbReference>
<proteinExistence type="predicted"/>
<dbReference type="EMBL" id="PQFF01000315">
    <property type="protein sequence ID" value="RHZ61846.1"/>
    <property type="molecule type" value="Genomic_DNA"/>
</dbReference>
<evidence type="ECO:0000313" key="2">
    <source>
        <dbReference type="EMBL" id="RHZ61846.1"/>
    </source>
</evidence>
<gene>
    <name evidence="2" type="ORF">Glove_345g26</name>
</gene>
<feature type="transmembrane region" description="Helical" evidence="1">
    <location>
        <begin position="117"/>
        <end position="135"/>
    </location>
</feature>
<keyword evidence="1" id="KW-0472">Membrane</keyword>
<reference evidence="2 3" key="1">
    <citation type="submission" date="2018-08" db="EMBL/GenBank/DDBJ databases">
        <title>Genome and evolution of the arbuscular mycorrhizal fungus Diversispora epigaea (formerly Glomus versiforme) and its bacterial endosymbionts.</title>
        <authorList>
            <person name="Sun X."/>
            <person name="Fei Z."/>
            <person name="Harrison M."/>
        </authorList>
    </citation>
    <scope>NUCLEOTIDE SEQUENCE [LARGE SCALE GENOMIC DNA]</scope>
    <source>
        <strain evidence="2 3">IT104</strain>
    </source>
</reference>
<dbReference type="PANTHER" id="PTHR34391">
    <property type="entry name" value="UPF0658 GOLGI APPARATUS MEMBRANE PROTEIN C1952.10C-RELATED"/>
    <property type="match status" value="1"/>
</dbReference>
<keyword evidence="3" id="KW-1185">Reference proteome</keyword>
<feature type="transmembrane region" description="Helical" evidence="1">
    <location>
        <begin position="91"/>
        <end position="110"/>
    </location>
</feature>
<protein>
    <recommendedName>
        <fullName evidence="4">TRP C-terminal domain-containing protein</fullName>
    </recommendedName>
</protein>
<accession>A0A397HJT0</accession>
<keyword evidence="1" id="KW-1133">Transmembrane helix</keyword>
<evidence type="ECO:0000313" key="3">
    <source>
        <dbReference type="Proteomes" id="UP000266861"/>
    </source>
</evidence>
<dbReference type="PANTHER" id="PTHR34391:SF1">
    <property type="entry name" value="UPF0658 GOLGI APPARATUS MEMBRANE PROTEIN C1952.10C-RELATED"/>
    <property type="match status" value="1"/>
</dbReference>
<evidence type="ECO:0008006" key="4">
    <source>
        <dbReference type="Google" id="ProtNLM"/>
    </source>
</evidence>
<dbReference type="InterPro" id="IPR040410">
    <property type="entry name" value="UPF0658_Golgi"/>
</dbReference>
<feature type="transmembrane region" description="Helical" evidence="1">
    <location>
        <begin position="21"/>
        <end position="42"/>
    </location>
</feature>
<feature type="transmembrane region" description="Helical" evidence="1">
    <location>
        <begin position="251"/>
        <end position="270"/>
    </location>
</feature>
<feature type="transmembrane region" description="Helical" evidence="1">
    <location>
        <begin position="282"/>
        <end position="303"/>
    </location>
</feature>
<dbReference type="AlphaFoldDB" id="A0A397HJT0"/>
<evidence type="ECO:0000256" key="1">
    <source>
        <dbReference type="SAM" id="Phobius"/>
    </source>
</evidence>
<sequence length="365" mass="41442">MSIVNVCSKLWARIRESKWTTLYISCAFCQMIISIAIESVILRLNSESILRLDALGTTYDLNSDDSRTHAYKNYDYGNYKTQYQSILDGNIWFMVFEAFLTALSLSALFFQNTIEIISIVIINILLLFFAATQIIQSGNWTNRINGQIIIDAGSDSGVEPFSKVIIIWEVTQLFFLVICAGASVFLGHKLYKQFGWNIYKKIGANIQTQKMYRTYLVFLLLLKLDFFLLMSFQILNLVFLFGDASHNTRSIILQSIMVVLVVPMVCLALWGVRTENKVAMIIYVLASVVTIINFIYILAEFIIKRDENLLTLLDILGIVLTLLSLFVAYCASRNFGSGLIDHFQKYGAGAVNLESGNRKRFSIDD</sequence>
<organism evidence="2 3">
    <name type="scientific">Diversispora epigaea</name>
    <dbReference type="NCBI Taxonomy" id="1348612"/>
    <lineage>
        <taxon>Eukaryota</taxon>
        <taxon>Fungi</taxon>
        <taxon>Fungi incertae sedis</taxon>
        <taxon>Mucoromycota</taxon>
        <taxon>Glomeromycotina</taxon>
        <taxon>Glomeromycetes</taxon>
        <taxon>Diversisporales</taxon>
        <taxon>Diversisporaceae</taxon>
        <taxon>Diversispora</taxon>
    </lineage>
</organism>
<name>A0A397HJT0_9GLOM</name>
<dbReference type="OrthoDB" id="2448307at2759"/>
<comment type="caution">
    <text evidence="2">The sequence shown here is derived from an EMBL/GenBank/DDBJ whole genome shotgun (WGS) entry which is preliminary data.</text>
</comment>
<keyword evidence="1" id="KW-0812">Transmembrane</keyword>